<evidence type="ECO:0000259" key="10">
    <source>
        <dbReference type="Pfam" id="PF00724"/>
    </source>
</evidence>
<dbReference type="PRINTS" id="PR00469">
    <property type="entry name" value="PNDRDTASEII"/>
</dbReference>
<reference evidence="12 13" key="1">
    <citation type="submission" date="2015-12" db="EMBL/GenBank/DDBJ databases">
        <title>Draft genome sequnece of Fervidicola ferrireducens strain Y170.</title>
        <authorList>
            <person name="Patel B.K."/>
        </authorList>
    </citation>
    <scope>NUCLEOTIDE SEQUENCE [LARGE SCALE GENOMIC DNA]</scope>
    <source>
        <strain evidence="12 13">Y170</strain>
    </source>
</reference>
<dbReference type="EC" id="1.-.-.-" evidence="12"/>
<dbReference type="Gene3D" id="3.40.50.720">
    <property type="entry name" value="NAD(P)-binding Rossmann-like Domain"/>
    <property type="match status" value="1"/>
</dbReference>
<comment type="cofactor">
    <cofactor evidence="1">
        <name>FMN</name>
        <dbReference type="ChEBI" id="CHEBI:58210"/>
    </cofactor>
</comment>
<dbReference type="PRINTS" id="PR00368">
    <property type="entry name" value="FADPNR"/>
</dbReference>
<dbReference type="PATRIC" id="fig|520764.3.peg.69"/>
<gene>
    <name evidence="12" type="ORF">AN618_00650</name>
</gene>
<dbReference type="EMBL" id="LOED01000001">
    <property type="protein sequence ID" value="KXG78727.1"/>
    <property type="molecule type" value="Genomic_DNA"/>
</dbReference>
<dbReference type="Proteomes" id="UP000070427">
    <property type="component" value="Unassembled WGS sequence"/>
</dbReference>
<evidence type="ECO:0000256" key="1">
    <source>
        <dbReference type="ARBA" id="ARBA00001917"/>
    </source>
</evidence>
<keyword evidence="13" id="KW-1185">Reference proteome</keyword>
<comment type="caution">
    <text evidence="12">The sequence shown here is derived from an EMBL/GenBank/DDBJ whole genome shotgun (WGS) entry which is preliminary data.</text>
</comment>
<sequence length="654" mass="72524">MFENLFSRGRIGTMETKNRVVFTAMGNALANSDGTVSERDIQFYATRAKGGVGLIITECMVVDERGKGNTRQMCAYDDKFIPGLRALADEVHKYGAKIVAQIYHPGRQGISAINGNMPMAAPSEVECKVVHQPVRAMSTEEVEEMVKKFVDAAVRIKKAGFDGVEVHGAHGYLINQFLSPYTNKRTDKYGGSFENRMRFLEEIVIGIREKCGKDFPLLVRLTVDEFLEKVGLPNEGLHLEDGVKIAKRLEELGVDALDISCGIYETMNVSWEPSSYEQGWKIYLAETIKKAVDIPVIGVSVIRDPEFADRMIREGKIDFAGSARQHFADPEWANKAMEGKVNEIRKCISCLYCMETLIGADITGMPCQCSINIQSGREWELNQLKEDGEGRIVAIIGAGPAGLEAARILAKRKFRPVIFERTDKIGGQLNLASKPPKKEKINWLIDYFKSQIEKENIEVRFNAMPAIDELKALNPYAVFVAQGSEPIIPKSIPGIESENVFTAEDILGEKVYISGKKVAVVGSGMTGLETAHYLAEKGNEVSVFEMLDEIGPGLFFQNLIDVLGHLKAYNVELNPNHKLVAINGNEVVFENTKTQEKVVCNFDYVVLSIGRTPNKNLVEEIKSSFEKVFILGDAEKAGKIRNAIEAGFLAAYNL</sequence>
<evidence type="ECO:0000256" key="9">
    <source>
        <dbReference type="ARBA" id="ARBA00023014"/>
    </source>
</evidence>
<dbReference type="STRING" id="520764.AN618_00650"/>
<dbReference type="InterPro" id="IPR036188">
    <property type="entry name" value="FAD/NAD-bd_sf"/>
</dbReference>
<dbReference type="CDD" id="cd02803">
    <property type="entry name" value="OYE_like_FMN_family"/>
    <property type="match status" value="1"/>
</dbReference>
<dbReference type="SUPFAM" id="SSF51905">
    <property type="entry name" value="FAD/NAD(P)-binding domain"/>
    <property type="match status" value="1"/>
</dbReference>
<keyword evidence="4" id="KW-0285">Flavoprotein</keyword>
<name>A0A140LDV2_9FIRM</name>
<dbReference type="AlphaFoldDB" id="A0A140LDV2"/>
<dbReference type="Pfam" id="PF00724">
    <property type="entry name" value="Oxidored_FMN"/>
    <property type="match status" value="1"/>
</dbReference>
<dbReference type="GO" id="GO:0010181">
    <property type="term" value="F:FMN binding"/>
    <property type="evidence" value="ECO:0007669"/>
    <property type="project" value="InterPro"/>
</dbReference>
<keyword evidence="9" id="KW-0411">Iron-sulfur</keyword>
<dbReference type="InterPro" id="IPR001155">
    <property type="entry name" value="OxRdtase_FMN_N"/>
</dbReference>
<keyword evidence="6" id="KW-0479">Metal-binding</keyword>
<dbReference type="GO" id="GO:0016491">
    <property type="term" value="F:oxidoreductase activity"/>
    <property type="evidence" value="ECO:0007669"/>
    <property type="project" value="UniProtKB-KW"/>
</dbReference>
<keyword evidence="7 12" id="KW-0560">Oxidoreductase</keyword>
<evidence type="ECO:0000259" key="11">
    <source>
        <dbReference type="Pfam" id="PF07992"/>
    </source>
</evidence>
<dbReference type="RefSeq" id="WP_066350636.1">
    <property type="nucleotide sequence ID" value="NZ_LOED01000001.1"/>
</dbReference>
<evidence type="ECO:0000313" key="13">
    <source>
        <dbReference type="Proteomes" id="UP000070427"/>
    </source>
</evidence>
<dbReference type="InParanoid" id="A0A140LDV2"/>
<organism evidence="12 13">
    <name type="scientific">Fervidicola ferrireducens</name>
    <dbReference type="NCBI Taxonomy" id="520764"/>
    <lineage>
        <taxon>Bacteria</taxon>
        <taxon>Bacillati</taxon>
        <taxon>Bacillota</taxon>
        <taxon>Clostridia</taxon>
        <taxon>Thermosediminibacterales</taxon>
        <taxon>Thermosediminibacteraceae</taxon>
        <taxon>Fervidicola</taxon>
    </lineage>
</organism>
<dbReference type="InterPro" id="IPR051793">
    <property type="entry name" value="NADH:flavin_oxidoreductase"/>
</dbReference>
<evidence type="ECO:0000256" key="6">
    <source>
        <dbReference type="ARBA" id="ARBA00022723"/>
    </source>
</evidence>
<comment type="similarity">
    <text evidence="3">In the N-terminal section; belongs to the NADH:flavin oxidoreductase/NADH oxidase family.</text>
</comment>
<feature type="domain" description="FAD/NAD(P)-binding" evidence="11">
    <location>
        <begin position="393"/>
        <end position="623"/>
    </location>
</feature>
<dbReference type="PANTHER" id="PTHR42917">
    <property type="entry name" value="2,4-DIENOYL-COA REDUCTASE"/>
    <property type="match status" value="1"/>
</dbReference>
<dbReference type="GO" id="GO:0046872">
    <property type="term" value="F:metal ion binding"/>
    <property type="evidence" value="ECO:0007669"/>
    <property type="project" value="UniProtKB-KW"/>
</dbReference>
<evidence type="ECO:0000313" key="12">
    <source>
        <dbReference type="EMBL" id="KXG78727.1"/>
    </source>
</evidence>
<evidence type="ECO:0000256" key="3">
    <source>
        <dbReference type="ARBA" id="ARBA00011048"/>
    </source>
</evidence>
<dbReference type="InterPro" id="IPR023753">
    <property type="entry name" value="FAD/NAD-binding_dom"/>
</dbReference>
<accession>A0A140LDV2</accession>
<keyword evidence="5" id="KW-0288">FMN</keyword>
<evidence type="ECO:0000256" key="8">
    <source>
        <dbReference type="ARBA" id="ARBA00023004"/>
    </source>
</evidence>
<dbReference type="OrthoDB" id="9772736at2"/>
<dbReference type="Gene3D" id="3.20.20.70">
    <property type="entry name" value="Aldolase class I"/>
    <property type="match status" value="1"/>
</dbReference>
<evidence type="ECO:0000256" key="2">
    <source>
        <dbReference type="ARBA" id="ARBA00001966"/>
    </source>
</evidence>
<dbReference type="InterPro" id="IPR013785">
    <property type="entry name" value="Aldolase_TIM"/>
</dbReference>
<proteinExistence type="inferred from homology"/>
<keyword evidence="8" id="KW-0408">Iron</keyword>
<dbReference type="PANTHER" id="PTHR42917:SF2">
    <property type="entry name" value="2,4-DIENOYL-COA REDUCTASE [(2E)-ENOYL-COA-PRODUCING]"/>
    <property type="match status" value="1"/>
</dbReference>
<comment type="cofactor">
    <cofactor evidence="2">
        <name>[4Fe-4S] cluster</name>
        <dbReference type="ChEBI" id="CHEBI:49883"/>
    </cofactor>
</comment>
<evidence type="ECO:0000256" key="7">
    <source>
        <dbReference type="ARBA" id="ARBA00023002"/>
    </source>
</evidence>
<dbReference type="GO" id="GO:0051536">
    <property type="term" value="F:iron-sulfur cluster binding"/>
    <property type="evidence" value="ECO:0007669"/>
    <property type="project" value="UniProtKB-KW"/>
</dbReference>
<dbReference type="Pfam" id="PF07992">
    <property type="entry name" value="Pyr_redox_2"/>
    <property type="match status" value="1"/>
</dbReference>
<dbReference type="Gene3D" id="3.50.50.60">
    <property type="entry name" value="FAD/NAD(P)-binding domain"/>
    <property type="match status" value="1"/>
</dbReference>
<protein>
    <submittedName>
        <fullName evidence="12">NADH oxidase</fullName>
        <ecNumber evidence="12">1.-.-.-</ecNumber>
    </submittedName>
</protein>
<dbReference type="SUPFAM" id="SSF51395">
    <property type="entry name" value="FMN-linked oxidoreductases"/>
    <property type="match status" value="1"/>
</dbReference>
<feature type="domain" description="NADH:flavin oxidoreductase/NADH oxidase N-terminal" evidence="10">
    <location>
        <begin position="5"/>
        <end position="340"/>
    </location>
</feature>
<evidence type="ECO:0000256" key="4">
    <source>
        <dbReference type="ARBA" id="ARBA00022630"/>
    </source>
</evidence>
<evidence type="ECO:0000256" key="5">
    <source>
        <dbReference type="ARBA" id="ARBA00022643"/>
    </source>
</evidence>